<name>A0A2K1K2D7_PHYPA</name>
<dbReference type="Proteomes" id="UP000006727">
    <property type="component" value="Chromosome 9"/>
</dbReference>
<dbReference type="AlphaFoldDB" id="A0A2K1K2D7"/>
<dbReference type="InterPro" id="IPR027437">
    <property type="entry name" value="Rbsml_uS13_C"/>
</dbReference>
<dbReference type="STRING" id="3218.A0A2K1K2D7"/>
<dbReference type="EMBL" id="ABEU02000009">
    <property type="protein sequence ID" value="PNR47930.1"/>
    <property type="molecule type" value="Genomic_DNA"/>
</dbReference>
<reference evidence="1 3" key="2">
    <citation type="journal article" date="2018" name="Plant J.">
        <title>The Physcomitrella patens chromosome-scale assembly reveals moss genome structure and evolution.</title>
        <authorList>
            <person name="Lang D."/>
            <person name="Ullrich K.K."/>
            <person name="Murat F."/>
            <person name="Fuchs J."/>
            <person name="Jenkins J."/>
            <person name="Haas F.B."/>
            <person name="Piednoel M."/>
            <person name="Gundlach H."/>
            <person name="Van Bel M."/>
            <person name="Meyberg R."/>
            <person name="Vives C."/>
            <person name="Morata J."/>
            <person name="Symeonidi A."/>
            <person name="Hiss M."/>
            <person name="Muchero W."/>
            <person name="Kamisugi Y."/>
            <person name="Saleh O."/>
            <person name="Blanc G."/>
            <person name="Decker E.L."/>
            <person name="van Gessel N."/>
            <person name="Grimwood J."/>
            <person name="Hayes R.D."/>
            <person name="Graham S.W."/>
            <person name="Gunter L.E."/>
            <person name="McDaniel S.F."/>
            <person name="Hoernstein S.N.W."/>
            <person name="Larsson A."/>
            <person name="Li F.W."/>
            <person name="Perroud P.F."/>
            <person name="Phillips J."/>
            <person name="Ranjan P."/>
            <person name="Rokshar D.S."/>
            <person name="Rothfels C.J."/>
            <person name="Schneider L."/>
            <person name="Shu S."/>
            <person name="Stevenson D.W."/>
            <person name="Thummler F."/>
            <person name="Tillich M."/>
            <person name="Villarreal Aguilar J.C."/>
            <person name="Widiez T."/>
            <person name="Wong G.K."/>
            <person name="Wymore A."/>
            <person name="Zhang Y."/>
            <person name="Zimmer A.D."/>
            <person name="Quatrano R.S."/>
            <person name="Mayer K.F.X."/>
            <person name="Goodstein D."/>
            <person name="Casacuberta J.M."/>
            <person name="Vandepoele K."/>
            <person name="Reski R."/>
            <person name="Cuming A.C."/>
            <person name="Tuskan G.A."/>
            <person name="Maumus F."/>
            <person name="Salse J."/>
            <person name="Schmutz J."/>
            <person name="Rensing S.A."/>
        </authorList>
    </citation>
    <scope>NUCLEOTIDE SEQUENCE [LARGE SCALE GENOMIC DNA]</scope>
    <source>
        <strain evidence="2 3">cv. Gransden 2004</strain>
    </source>
</reference>
<accession>A0A2K1K2D7</accession>
<evidence type="ECO:0000313" key="2">
    <source>
        <dbReference type="EnsemblPlants" id="Pp3c9_7220V3.1"/>
    </source>
</evidence>
<dbReference type="EnsemblPlants" id="Pp3c9_7220V3.1">
    <property type="protein sequence ID" value="Pp3c9_7220V3.1"/>
    <property type="gene ID" value="Pp3c9_7220"/>
</dbReference>
<dbReference type="InParanoid" id="A0A2K1K2D7"/>
<keyword evidence="3" id="KW-1185">Reference proteome</keyword>
<dbReference type="PaxDb" id="3218-PP1S220_36V6.1"/>
<sequence length="42" mass="5028">MSKMTSLRDEVLKYTIEEDLQQFNTLAIKRLKDIQCSRIRVI</sequence>
<dbReference type="Gene3D" id="4.10.910.10">
    <property type="entry name" value="30s ribosomal protein s13, domain 2"/>
    <property type="match status" value="1"/>
</dbReference>
<organism evidence="1">
    <name type="scientific">Physcomitrium patens</name>
    <name type="common">Spreading-leaved earth moss</name>
    <name type="synonym">Physcomitrella patens</name>
    <dbReference type="NCBI Taxonomy" id="3218"/>
    <lineage>
        <taxon>Eukaryota</taxon>
        <taxon>Viridiplantae</taxon>
        <taxon>Streptophyta</taxon>
        <taxon>Embryophyta</taxon>
        <taxon>Bryophyta</taxon>
        <taxon>Bryophytina</taxon>
        <taxon>Bryopsida</taxon>
        <taxon>Funariidae</taxon>
        <taxon>Funariales</taxon>
        <taxon>Funariaceae</taxon>
        <taxon>Physcomitrium</taxon>
    </lineage>
</organism>
<gene>
    <name evidence="1" type="ORF">PHYPA_012403</name>
</gene>
<dbReference type="Gramene" id="Pp3c9_7220V3.1">
    <property type="protein sequence ID" value="Pp3c9_7220V3.1"/>
    <property type="gene ID" value="Pp3c9_7220"/>
</dbReference>
<proteinExistence type="predicted"/>
<evidence type="ECO:0000313" key="3">
    <source>
        <dbReference type="Proteomes" id="UP000006727"/>
    </source>
</evidence>
<reference evidence="1 3" key="1">
    <citation type="journal article" date="2008" name="Science">
        <title>The Physcomitrella genome reveals evolutionary insights into the conquest of land by plants.</title>
        <authorList>
            <person name="Rensing S."/>
            <person name="Lang D."/>
            <person name="Zimmer A."/>
            <person name="Terry A."/>
            <person name="Salamov A."/>
            <person name="Shapiro H."/>
            <person name="Nishiyama T."/>
            <person name="Perroud P.-F."/>
            <person name="Lindquist E."/>
            <person name="Kamisugi Y."/>
            <person name="Tanahashi T."/>
            <person name="Sakakibara K."/>
            <person name="Fujita T."/>
            <person name="Oishi K."/>
            <person name="Shin-I T."/>
            <person name="Kuroki Y."/>
            <person name="Toyoda A."/>
            <person name="Suzuki Y."/>
            <person name="Hashimoto A."/>
            <person name="Yamaguchi K."/>
            <person name="Sugano A."/>
            <person name="Kohara Y."/>
            <person name="Fujiyama A."/>
            <person name="Anterola A."/>
            <person name="Aoki S."/>
            <person name="Ashton N."/>
            <person name="Barbazuk W.B."/>
            <person name="Barker E."/>
            <person name="Bennetzen J."/>
            <person name="Bezanilla M."/>
            <person name="Blankenship R."/>
            <person name="Cho S.H."/>
            <person name="Dutcher S."/>
            <person name="Estelle M."/>
            <person name="Fawcett J.A."/>
            <person name="Gundlach H."/>
            <person name="Hanada K."/>
            <person name="Heyl A."/>
            <person name="Hicks K.A."/>
            <person name="Hugh J."/>
            <person name="Lohr M."/>
            <person name="Mayer K."/>
            <person name="Melkozernov A."/>
            <person name="Murata T."/>
            <person name="Nelson D."/>
            <person name="Pils B."/>
            <person name="Prigge M."/>
            <person name="Reiss B."/>
            <person name="Renner T."/>
            <person name="Rombauts S."/>
            <person name="Rushton P."/>
            <person name="Sanderfoot A."/>
            <person name="Schween G."/>
            <person name="Shiu S.-H."/>
            <person name="Stueber K."/>
            <person name="Theodoulou F.L."/>
            <person name="Tu H."/>
            <person name="Van de Peer Y."/>
            <person name="Verrier P.J."/>
            <person name="Waters E."/>
            <person name="Wood A."/>
            <person name="Yang L."/>
            <person name="Cove D."/>
            <person name="Cuming A."/>
            <person name="Hasebe M."/>
            <person name="Lucas S."/>
            <person name="Mishler D.B."/>
            <person name="Reski R."/>
            <person name="Grigoriev I."/>
            <person name="Quatrano R.S."/>
            <person name="Boore J.L."/>
        </authorList>
    </citation>
    <scope>NUCLEOTIDE SEQUENCE [LARGE SCALE GENOMIC DNA]</scope>
    <source>
        <strain evidence="2 3">cv. Gransden 2004</strain>
    </source>
</reference>
<evidence type="ECO:0000313" key="1">
    <source>
        <dbReference type="EMBL" id="PNR47930.1"/>
    </source>
</evidence>
<protein>
    <submittedName>
        <fullName evidence="1 2">Uncharacterized protein</fullName>
    </submittedName>
</protein>
<reference evidence="2" key="3">
    <citation type="submission" date="2020-12" db="UniProtKB">
        <authorList>
            <consortium name="EnsemblPlants"/>
        </authorList>
    </citation>
    <scope>IDENTIFICATION</scope>
</reference>